<dbReference type="InterPro" id="IPR046732">
    <property type="entry name" value="DUF6624"/>
</dbReference>
<name>A0ABD5B2L7_ELIMR</name>
<proteinExistence type="predicted"/>
<dbReference type="Pfam" id="PF20329">
    <property type="entry name" value="DUF6624"/>
    <property type="match status" value="1"/>
</dbReference>
<evidence type="ECO:0000313" key="2">
    <source>
        <dbReference type="Proteomes" id="UP001239265"/>
    </source>
</evidence>
<comment type="caution">
    <text evidence="1">The sequence shown here is derived from an EMBL/GenBank/DDBJ whole genome shotgun (WGS) entry which is preliminary data.</text>
</comment>
<dbReference type="Proteomes" id="UP001239265">
    <property type="component" value="Unassembled WGS sequence"/>
</dbReference>
<gene>
    <name evidence="1" type="ORF">QT385_05155</name>
</gene>
<protein>
    <recommendedName>
        <fullName evidence="3">Tetratricopeptide repeat protein</fullName>
    </recommendedName>
</protein>
<accession>A0ABD5B2L7</accession>
<evidence type="ECO:0000313" key="1">
    <source>
        <dbReference type="EMBL" id="MDQ8748015.1"/>
    </source>
</evidence>
<sequence length="338" mass="39703">MKTLWKLILTGIIIFTGITVKAQLTYYDYIEQAESLYSKDKKYLESAEAYDKAFKINKGKSIQTNFYNAACMWALANNPKKAVYYLKMILNKSKNIIPSWTDPSELYNNLQQDQDLEILRARSDWNNLLAMAKQNTDHFITGIDENLSNEISILREKDQSIRLKLDELRKDKSKINSPEEKDLLVQIKAQDTQVLKQAEEIITKNGWPSIQKVGYKNSQTMWLIIQHSDLTTMKKYYPVMKKAAEQRELLPRDFAFLEDRMLMYSKKQQIYGSQTVIDRESKKFYLYPVENVDQIDQRRASVGLESIKKYLKGYNIDWDILQYKEQLPALIQKNKVEL</sequence>
<evidence type="ECO:0008006" key="3">
    <source>
        <dbReference type="Google" id="ProtNLM"/>
    </source>
</evidence>
<dbReference type="EMBL" id="JAUCQJ010000001">
    <property type="protein sequence ID" value="MDQ8748015.1"/>
    <property type="molecule type" value="Genomic_DNA"/>
</dbReference>
<organism evidence="1 2">
    <name type="scientific">Elizabethkingia miricola</name>
    <name type="common">Chryseobacterium miricola</name>
    <dbReference type="NCBI Taxonomy" id="172045"/>
    <lineage>
        <taxon>Bacteria</taxon>
        <taxon>Pseudomonadati</taxon>
        <taxon>Bacteroidota</taxon>
        <taxon>Flavobacteriia</taxon>
        <taxon>Flavobacteriales</taxon>
        <taxon>Weeksellaceae</taxon>
        <taxon>Elizabethkingia</taxon>
    </lineage>
</organism>
<dbReference type="AlphaFoldDB" id="A0ABD5B2L7"/>
<dbReference type="RefSeq" id="WP_078794494.1">
    <property type="nucleotide sequence ID" value="NZ_CP040516.1"/>
</dbReference>
<reference evidence="1 2" key="1">
    <citation type="submission" date="2023-06" db="EMBL/GenBank/DDBJ databases">
        <title>Nosocomial Elizabethkingia miricola genome.</title>
        <authorList>
            <person name="Morgado S."/>
            <person name="Fonseca E."/>
            <person name="Freitas F."/>
            <person name="Vicente A.C."/>
        </authorList>
    </citation>
    <scope>NUCLEOTIDE SEQUENCE [LARGE SCALE GENOMIC DNA]</scope>
    <source>
        <strain evidence="1 2">EM15</strain>
    </source>
</reference>